<feature type="compositionally biased region" description="Low complexity" evidence="1">
    <location>
        <begin position="22"/>
        <end position="31"/>
    </location>
</feature>
<name>A0A829CC79_9MYCO</name>
<dbReference type="AlphaFoldDB" id="A0A829CC79"/>
<feature type="region of interest" description="Disordered" evidence="1">
    <location>
        <begin position="1"/>
        <end position="31"/>
    </location>
</feature>
<reference evidence="2 3" key="1">
    <citation type="submission" date="2013-03" db="EMBL/GenBank/DDBJ databases">
        <authorList>
            <person name="Casali N."/>
            <person name="Drobniewski F.A."/>
        </authorList>
    </citation>
    <scope>NUCLEOTIDE SEQUENCE [LARGE SCALE GENOMIC DNA]</scope>
    <source>
        <strain evidence="2 3">112400015</strain>
    </source>
</reference>
<accession>A0A829CC79</accession>
<evidence type="ECO:0000256" key="1">
    <source>
        <dbReference type="SAM" id="MobiDB-lite"/>
    </source>
</evidence>
<evidence type="ECO:0000313" key="3">
    <source>
        <dbReference type="Proteomes" id="UP000012070"/>
    </source>
</evidence>
<sequence length="96" mass="9535">MACGPSTGPAGYVPHSDPPGVAGAATDGGAATDAARTVNQAAGAMASQPPPPGSLAAKWLVTRVPVAGLAEKCQNPPQLGHVQAVYRSESFGIMRL</sequence>
<evidence type="ECO:0000313" key="2">
    <source>
        <dbReference type="EMBL" id="EMT35030.1"/>
    </source>
</evidence>
<reference evidence="3" key="2">
    <citation type="submission" date="2013-04" db="EMBL/GenBank/DDBJ databases">
        <title>Non-Mycobacterium tuberculosis sensu stricto in a globally representative population.</title>
        <authorList>
            <person name="Stone M.J."/>
            <person name="Brown T.J."/>
            <person name="Drobniewski F.A."/>
        </authorList>
    </citation>
    <scope>NUCLEOTIDE SEQUENCE [LARGE SCALE GENOMIC DNA]</scope>
    <source>
        <strain evidence="3">112400015</strain>
    </source>
</reference>
<gene>
    <name evidence="2" type="ORF">MORY_14777</name>
</gene>
<dbReference type="EMBL" id="APKD01000054">
    <property type="protein sequence ID" value="EMT35030.1"/>
    <property type="molecule type" value="Genomic_DNA"/>
</dbReference>
<comment type="caution">
    <text evidence="2">The sequence shown here is derived from an EMBL/GenBank/DDBJ whole genome shotgun (WGS) entry which is preliminary data.</text>
</comment>
<protein>
    <submittedName>
        <fullName evidence="2">Uncharacterized protein</fullName>
    </submittedName>
</protein>
<dbReference type="Proteomes" id="UP000012070">
    <property type="component" value="Unassembled WGS sequence"/>
</dbReference>
<proteinExistence type="predicted"/>
<dbReference type="RefSeq" id="WP_003414083.1">
    <property type="nucleotide sequence ID" value="NZ_APKD01000054.1"/>
</dbReference>
<organism evidence="2 3">
    <name type="scientific">Mycobacterium orygis 112400015</name>
    <dbReference type="NCBI Taxonomy" id="1305739"/>
    <lineage>
        <taxon>Bacteria</taxon>
        <taxon>Bacillati</taxon>
        <taxon>Actinomycetota</taxon>
        <taxon>Actinomycetes</taxon>
        <taxon>Mycobacteriales</taxon>
        <taxon>Mycobacteriaceae</taxon>
        <taxon>Mycobacterium</taxon>
        <taxon>Mycobacterium tuberculosis complex</taxon>
    </lineage>
</organism>